<dbReference type="OrthoDB" id="9792579at2"/>
<evidence type="ECO:0000256" key="3">
    <source>
        <dbReference type="ARBA" id="ARBA00022692"/>
    </source>
</evidence>
<keyword evidence="4 6" id="KW-1133">Transmembrane helix</keyword>
<feature type="transmembrane region" description="Helical" evidence="6">
    <location>
        <begin position="192"/>
        <end position="211"/>
    </location>
</feature>
<dbReference type="Pfam" id="PF02653">
    <property type="entry name" value="BPD_transp_2"/>
    <property type="match status" value="1"/>
</dbReference>
<evidence type="ECO:0000256" key="6">
    <source>
        <dbReference type="SAM" id="Phobius"/>
    </source>
</evidence>
<keyword evidence="2" id="KW-1003">Cell membrane</keyword>
<dbReference type="GO" id="GO:0022857">
    <property type="term" value="F:transmembrane transporter activity"/>
    <property type="evidence" value="ECO:0007669"/>
    <property type="project" value="InterPro"/>
</dbReference>
<dbReference type="AlphaFoldDB" id="A0A1T5LVD2"/>
<feature type="transmembrane region" description="Helical" evidence="6">
    <location>
        <begin position="139"/>
        <end position="159"/>
    </location>
</feature>
<dbReference type="RefSeq" id="WP_079576275.1">
    <property type="nucleotide sequence ID" value="NZ_FUZQ01000007.1"/>
</dbReference>
<proteinExistence type="predicted"/>
<dbReference type="EMBL" id="FUZQ01000007">
    <property type="protein sequence ID" value="SKC79569.1"/>
    <property type="molecule type" value="Genomic_DNA"/>
</dbReference>
<dbReference type="PANTHER" id="PTHR43370:SF1">
    <property type="entry name" value="GUANOSINE ABC TRANSPORTER PERMEASE PROTEIN NUPQ"/>
    <property type="match status" value="1"/>
</dbReference>
<gene>
    <name evidence="7" type="ORF">SAMN04324258_3971</name>
</gene>
<dbReference type="STRING" id="526729.SAMN04324258_3971"/>
<feature type="transmembrane region" description="Helical" evidence="6">
    <location>
        <begin position="89"/>
        <end position="112"/>
    </location>
</feature>
<reference evidence="7 8" key="1">
    <citation type="submission" date="2017-02" db="EMBL/GenBank/DDBJ databases">
        <authorList>
            <person name="Peterson S.W."/>
        </authorList>
    </citation>
    <scope>NUCLEOTIDE SEQUENCE [LARGE SCALE GENOMIC DNA]</scope>
    <source>
        <strain evidence="7 8">DSM 21481</strain>
    </source>
</reference>
<dbReference type="InterPro" id="IPR001851">
    <property type="entry name" value="ABC_transp_permease"/>
</dbReference>
<dbReference type="PANTHER" id="PTHR43370">
    <property type="entry name" value="SUGAR ABC TRANSPORTER INTEGRAL MEMBRANE PROTEIN-RELATED"/>
    <property type="match status" value="1"/>
</dbReference>
<evidence type="ECO:0000256" key="4">
    <source>
        <dbReference type="ARBA" id="ARBA00022989"/>
    </source>
</evidence>
<protein>
    <submittedName>
        <fullName evidence="7">Nucleoside ABC transporter membrane protein</fullName>
    </submittedName>
</protein>
<comment type="subcellular location">
    <subcellularLocation>
        <location evidence="1">Cell membrane</location>
        <topology evidence="1">Multi-pass membrane protein</topology>
    </subcellularLocation>
</comment>
<dbReference type="GO" id="GO:0005886">
    <property type="term" value="C:plasma membrane"/>
    <property type="evidence" value="ECO:0007669"/>
    <property type="project" value="UniProtKB-SubCell"/>
</dbReference>
<feature type="transmembrane region" description="Helical" evidence="6">
    <location>
        <begin position="269"/>
        <end position="288"/>
    </location>
</feature>
<name>A0A1T5LVD2_9MICO</name>
<organism evidence="7 8">
    <name type="scientific">Krasilnikoviella flava</name>
    <dbReference type="NCBI Taxonomy" id="526729"/>
    <lineage>
        <taxon>Bacteria</taxon>
        <taxon>Bacillati</taxon>
        <taxon>Actinomycetota</taxon>
        <taxon>Actinomycetes</taxon>
        <taxon>Micrococcales</taxon>
        <taxon>Promicromonosporaceae</taxon>
        <taxon>Krasilnikoviella</taxon>
    </lineage>
</organism>
<evidence type="ECO:0000256" key="5">
    <source>
        <dbReference type="ARBA" id="ARBA00023136"/>
    </source>
</evidence>
<feature type="transmembrane region" description="Helical" evidence="6">
    <location>
        <begin position="47"/>
        <end position="77"/>
    </location>
</feature>
<evidence type="ECO:0000256" key="2">
    <source>
        <dbReference type="ARBA" id="ARBA00022475"/>
    </source>
</evidence>
<keyword evidence="3 6" id="KW-0812">Transmembrane</keyword>
<evidence type="ECO:0000313" key="7">
    <source>
        <dbReference type="EMBL" id="SKC79569.1"/>
    </source>
</evidence>
<dbReference type="CDD" id="cd06580">
    <property type="entry name" value="TM_PBP1_transp_TpRbsC_like"/>
    <property type="match status" value="1"/>
</dbReference>
<sequence length="308" mass="30867">MIDTLTDLLAAGVALAVPVLVAASGELVGERSGVLTMSVEGMMLTGAFASVVGATTTGSALVGVACGAAAGLLAGLLQALLSVVLRADQIVTGIAANALALAGTTFGARLLLERGTVVPGFDRVAVPWLSDLPVLGPALFQQTGLAYVLLAVVVGLGFLTSRRTTWGIALSAVGEDAASADRAGVPVRRVRFLAVLVVGVLSGLAGTQLALAEVHTFTDNMTAGAGYLAVVAVIAGSWRPVGVAVAALVFGLAQALQFTLPALGVDVPFALLVMLPYVLALLAVAGLVTHSRPPSGLTTPFVRLGRTA</sequence>
<keyword evidence="5 6" id="KW-0472">Membrane</keyword>
<dbReference type="Proteomes" id="UP000189777">
    <property type="component" value="Unassembled WGS sequence"/>
</dbReference>
<evidence type="ECO:0000313" key="8">
    <source>
        <dbReference type="Proteomes" id="UP000189777"/>
    </source>
</evidence>
<keyword evidence="8" id="KW-1185">Reference proteome</keyword>
<evidence type="ECO:0000256" key="1">
    <source>
        <dbReference type="ARBA" id="ARBA00004651"/>
    </source>
</evidence>
<accession>A0A1T5LVD2</accession>